<accession>A0AAV8ZBG2</accession>
<evidence type="ECO:0000313" key="2">
    <source>
        <dbReference type="Proteomes" id="UP001162162"/>
    </source>
</evidence>
<proteinExistence type="predicted"/>
<protein>
    <submittedName>
        <fullName evidence="1">Uncharacterized protein</fullName>
    </submittedName>
</protein>
<dbReference type="Proteomes" id="UP001162162">
    <property type="component" value="Unassembled WGS sequence"/>
</dbReference>
<keyword evidence="2" id="KW-1185">Reference proteome</keyword>
<name>A0AAV8ZBG2_9CUCU</name>
<dbReference type="PANTHER" id="PTHR21301:SF10">
    <property type="entry name" value="REVERSE TRANSCRIPTASE DOMAIN-CONTAINING PROTEIN"/>
    <property type="match status" value="1"/>
</dbReference>
<comment type="caution">
    <text evidence="1">The sequence shown here is derived from an EMBL/GenBank/DDBJ whole genome shotgun (WGS) entry which is preliminary data.</text>
</comment>
<dbReference type="AlphaFoldDB" id="A0AAV8ZBG2"/>
<dbReference type="EMBL" id="JAPWTK010000004">
    <property type="protein sequence ID" value="KAJ8961712.1"/>
    <property type="molecule type" value="Genomic_DNA"/>
</dbReference>
<evidence type="ECO:0000313" key="1">
    <source>
        <dbReference type="EMBL" id="KAJ8961712.1"/>
    </source>
</evidence>
<dbReference type="PANTHER" id="PTHR21301">
    <property type="entry name" value="REVERSE TRANSCRIPTASE"/>
    <property type="match status" value="1"/>
</dbReference>
<organism evidence="1 2">
    <name type="scientific">Aromia moschata</name>
    <dbReference type="NCBI Taxonomy" id="1265417"/>
    <lineage>
        <taxon>Eukaryota</taxon>
        <taxon>Metazoa</taxon>
        <taxon>Ecdysozoa</taxon>
        <taxon>Arthropoda</taxon>
        <taxon>Hexapoda</taxon>
        <taxon>Insecta</taxon>
        <taxon>Pterygota</taxon>
        <taxon>Neoptera</taxon>
        <taxon>Endopterygota</taxon>
        <taxon>Coleoptera</taxon>
        <taxon>Polyphaga</taxon>
        <taxon>Cucujiformia</taxon>
        <taxon>Chrysomeloidea</taxon>
        <taxon>Cerambycidae</taxon>
        <taxon>Cerambycinae</taxon>
        <taxon>Callichromatini</taxon>
        <taxon>Aromia</taxon>
    </lineage>
</organism>
<reference evidence="1" key="1">
    <citation type="journal article" date="2023" name="Insect Mol. Biol.">
        <title>Genome sequencing provides insights into the evolution of gene families encoding plant cell wall-degrading enzymes in longhorned beetles.</title>
        <authorList>
            <person name="Shin N.R."/>
            <person name="Okamura Y."/>
            <person name="Kirsch R."/>
            <person name="Pauchet Y."/>
        </authorList>
    </citation>
    <scope>NUCLEOTIDE SEQUENCE</scope>
    <source>
        <strain evidence="1">AMC_N1</strain>
    </source>
</reference>
<gene>
    <name evidence="1" type="ORF">NQ318_021312</name>
</gene>
<sequence length="196" mass="23539">MDWWYFPRVWFKYVDDFFAVFDTKAISLDNFVAKLNNRFPTIKLTYEMEHNEQLPFLDVLVIRNSENKLEFDVYRKETVTLRYIPNDSHHPSHKMASFNFLIHRLLNFLLSKEERKTIEDDPRPGRPSTSKTDENIENIGKLIREDHLLSIRGLAEIIEIDEECVRQIWHESFNMRKNGAKTPHFRAKGIKNEHFR</sequence>